<evidence type="ECO:0000259" key="6">
    <source>
        <dbReference type="Pfam" id="PF00151"/>
    </source>
</evidence>
<dbReference type="PANTHER" id="PTHR11610">
    <property type="entry name" value="LIPASE"/>
    <property type="match status" value="1"/>
</dbReference>
<evidence type="ECO:0000313" key="7">
    <source>
        <dbReference type="EMBL" id="OXA58669.1"/>
    </source>
</evidence>
<reference evidence="7 8" key="1">
    <citation type="submission" date="2015-12" db="EMBL/GenBank/DDBJ databases">
        <title>The genome of Folsomia candida.</title>
        <authorList>
            <person name="Faddeeva A."/>
            <person name="Derks M.F."/>
            <person name="Anvar Y."/>
            <person name="Smit S."/>
            <person name="Van Straalen N."/>
            <person name="Roelofs D."/>
        </authorList>
    </citation>
    <scope>NUCLEOTIDE SEQUENCE [LARGE SCALE GENOMIC DNA]</scope>
    <source>
        <strain evidence="7 8">VU population</strain>
        <tissue evidence="7">Whole body</tissue>
    </source>
</reference>
<dbReference type="SUPFAM" id="SSF53474">
    <property type="entry name" value="alpha/beta-Hydrolases"/>
    <property type="match status" value="1"/>
</dbReference>
<comment type="similarity">
    <text evidence="2 4">Belongs to the AB hydrolase superfamily. Lipase family.</text>
</comment>
<keyword evidence="3" id="KW-0964">Secreted</keyword>
<evidence type="ECO:0000256" key="1">
    <source>
        <dbReference type="ARBA" id="ARBA00004613"/>
    </source>
</evidence>
<evidence type="ECO:0000256" key="5">
    <source>
        <dbReference type="SAM" id="SignalP"/>
    </source>
</evidence>
<dbReference type="Proteomes" id="UP000198287">
    <property type="component" value="Unassembled WGS sequence"/>
</dbReference>
<feature type="domain" description="Lipase" evidence="6">
    <location>
        <begin position="154"/>
        <end position="418"/>
    </location>
</feature>
<dbReference type="AlphaFoldDB" id="A0A226EMI1"/>
<proteinExistence type="inferred from homology"/>
<dbReference type="OrthoDB" id="8183961at2759"/>
<dbReference type="Gene3D" id="3.40.50.1820">
    <property type="entry name" value="alpha/beta hydrolase"/>
    <property type="match status" value="1"/>
</dbReference>
<evidence type="ECO:0000256" key="3">
    <source>
        <dbReference type="ARBA" id="ARBA00022525"/>
    </source>
</evidence>
<dbReference type="STRING" id="158441.A0A226EMI1"/>
<keyword evidence="8" id="KW-1185">Reference proteome</keyword>
<accession>A0A226EMI1</accession>
<dbReference type="GO" id="GO:0005615">
    <property type="term" value="C:extracellular space"/>
    <property type="evidence" value="ECO:0007669"/>
    <property type="project" value="TreeGrafter"/>
</dbReference>
<comment type="subcellular location">
    <subcellularLocation>
        <location evidence="1">Secreted</location>
    </subcellularLocation>
</comment>
<dbReference type="EMBL" id="LNIX01000003">
    <property type="protein sequence ID" value="OXA58669.1"/>
    <property type="molecule type" value="Genomic_DNA"/>
</dbReference>
<organism evidence="7 8">
    <name type="scientific">Folsomia candida</name>
    <name type="common">Springtail</name>
    <dbReference type="NCBI Taxonomy" id="158441"/>
    <lineage>
        <taxon>Eukaryota</taxon>
        <taxon>Metazoa</taxon>
        <taxon>Ecdysozoa</taxon>
        <taxon>Arthropoda</taxon>
        <taxon>Hexapoda</taxon>
        <taxon>Collembola</taxon>
        <taxon>Entomobryomorpha</taxon>
        <taxon>Isotomoidea</taxon>
        <taxon>Isotomidae</taxon>
        <taxon>Proisotominae</taxon>
        <taxon>Folsomia</taxon>
    </lineage>
</organism>
<keyword evidence="5" id="KW-0732">Signal</keyword>
<feature type="chain" id="PRO_5012262807" evidence="5">
    <location>
        <begin position="17"/>
        <end position="458"/>
    </location>
</feature>
<dbReference type="PRINTS" id="PR00821">
    <property type="entry name" value="TAGLIPASE"/>
</dbReference>
<gene>
    <name evidence="7" type="ORF">Fcan01_08181</name>
</gene>
<evidence type="ECO:0000256" key="4">
    <source>
        <dbReference type="RuleBase" id="RU004262"/>
    </source>
</evidence>
<dbReference type="GO" id="GO:0016042">
    <property type="term" value="P:lipid catabolic process"/>
    <property type="evidence" value="ECO:0007669"/>
    <property type="project" value="TreeGrafter"/>
</dbReference>
<dbReference type="GO" id="GO:0016298">
    <property type="term" value="F:lipase activity"/>
    <property type="evidence" value="ECO:0007669"/>
    <property type="project" value="InterPro"/>
</dbReference>
<evidence type="ECO:0000313" key="8">
    <source>
        <dbReference type="Proteomes" id="UP000198287"/>
    </source>
</evidence>
<protein>
    <submittedName>
        <fullName evidence="7">Pancreatic lipase-related protein 2</fullName>
    </submittedName>
</protein>
<dbReference type="InterPro" id="IPR000734">
    <property type="entry name" value="TAG_lipase"/>
</dbReference>
<dbReference type="OMA" id="SIHIIAR"/>
<dbReference type="InterPro" id="IPR013818">
    <property type="entry name" value="Lipase"/>
</dbReference>
<sequence>MKCLALVTFLLHGSAGSILSSFMGSSIPESPSSSSPPVISIVSCNNSENPLTHNTQYQIGNKNALPESSNYFVPTILNYSPNRFPQSGSYAGGANDDDIMDIGNRIRRPLSNIPKIWMPSRLNVPSVRPEPVKNFGQNNFGLEEMNAGNTLDVEARVKFYLFTRKNHVVSQELKIHHPSTINESHFSPSLETKLIFHGFTDVDAAGEWVNVMKETYLTVSNVNLIVADFSSFPLQTLLPSSIPIFAAKRLTEFLTFLATEAEVPLRSIHIIARSYGCHVVGMSGRLLDGKLGQITALEPSPKVTVVGSPPEFKLGKDDALFVQVIHVNGKRFFFHGPQFGLVAPMGDVDVYPSVAERGLGCPGENNNLNVRRYSLGYCQLGRGVRYFTNSLKYPDMYPMCQCSSFDNYKAGHCSCHSRETMRFLGEILTTTHGVFQLAVVPQTQNPSFTTYYNNNLFG</sequence>
<feature type="signal peptide" evidence="5">
    <location>
        <begin position="1"/>
        <end position="16"/>
    </location>
</feature>
<dbReference type="Pfam" id="PF00151">
    <property type="entry name" value="Lipase"/>
    <property type="match status" value="1"/>
</dbReference>
<evidence type="ECO:0000256" key="2">
    <source>
        <dbReference type="ARBA" id="ARBA00010701"/>
    </source>
</evidence>
<dbReference type="InterPro" id="IPR029058">
    <property type="entry name" value="AB_hydrolase_fold"/>
</dbReference>
<name>A0A226EMI1_FOLCA</name>
<comment type="caution">
    <text evidence="7">The sequence shown here is derived from an EMBL/GenBank/DDBJ whole genome shotgun (WGS) entry which is preliminary data.</text>
</comment>